<evidence type="ECO:0000313" key="2">
    <source>
        <dbReference type="Proteomes" id="UP001328107"/>
    </source>
</evidence>
<feature type="non-terminal residue" evidence="1">
    <location>
        <position position="85"/>
    </location>
</feature>
<keyword evidence="2" id="KW-1185">Reference proteome</keyword>
<dbReference type="Proteomes" id="UP001328107">
    <property type="component" value="Unassembled WGS sequence"/>
</dbReference>
<name>A0AAN5DH66_9BILA</name>
<gene>
    <name evidence="1" type="ORF">PMAYCL1PPCAC_33116</name>
</gene>
<dbReference type="AlphaFoldDB" id="A0AAN5DH66"/>
<comment type="caution">
    <text evidence="1">The sequence shown here is derived from an EMBL/GenBank/DDBJ whole genome shotgun (WGS) entry which is preliminary data.</text>
</comment>
<protein>
    <submittedName>
        <fullName evidence="1">Uncharacterized protein</fullName>
    </submittedName>
</protein>
<reference evidence="2" key="1">
    <citation type="submission" date="2022-10" db="EMBL/GenBank/DDBJ databases">
        <title>Genome assembly of Pristionchus species.</title>
        <authorList>
            <person name="Yoshida K."/>
            <person name="Sommer R.J."/>
        </authorList>
    </citation>
    <scope>NUCLEOTIDE SEQUENCE [LARGE SCALE GENOMIC DNA]</scope>
    <source>
        <strain evidence="2">RS5460</strain>
    </source>
</reference>
<feature type="non-terminal residue" evidence="1">
    <location>
        <position position="1"/>
    </location>
</feature>
<evidence type="ECO:0000313" key="1">
    <source>
        <dbReference type="EMBL" id="GMR62921.1"/>
    </source>
</evidence>
<accession>A0AAN5DH66</accession>
<proteinExistence type="predicted"/>
<dbReference type="EMBL" id="BTRK01000006">
    <property type="protein sequence ID" value="GMR62921.1"/>
    <property type="molecule type" value="Genomic_DNA"/>
</dbReference>
<organism evidence="1 2">
    <name type="scientific">Pristionchus mayeri</name>
    <dbReference type="NCBI Taxonomy" id="1317129"/>
    <lineage>
        <taxon>Eukaryota</taxon>
        <taxon>Metazoa</taxon>
        <taxon>Ecdysozoa</taxon>
        <taxon>Nematoda</taxon>
        <taxon>Chromadorea</taxon>
        <taxon>Rhabditida</taxon>
        <taxon>Rhabditina</taxon>
        <taxon>Diplogasteromorpha</taxon>
        <taxon>Diplogasteroidea</taxon>
        <taxon>Neodiplogasteridae</taxon>
        <taxon>Pristionchus</taxon>
    </lineage>
</organism>
<sequence length="85" mass="9555">REVRVGSQLLRAVDDGRLHHGCLWNLFRLESPQTRNLSLVLVAGNVKSIEESMSDGGKAGSARSHYTYSFLSHGFIHPTSLYRRD</sequence>